<dbReference type="EMBL" id="JJQI01000026">
    <property type="protein sequence ID" value="KKH41571.1"/>
    <property type="molecule type" value="Genomic_DNA"/>
</dbReference>
<dbReference type="Proteomes" id="UP000034259">
    <property type="component" value="Unassembled WGS sequence"/>
</dbReference>
<dbReference type="Gene3D" id="3.10.290.30">
    <property type="entry name" value="MM3350-like"/>
    <property type="match status" value="1"/>
</dbReference>
<accession>A0A0F8RH33</accession>
<dbReference type="Pfam" id="PF07929">
    <property type="entry name" value="PRiA4_ORF3"/>
    <property type="match status" value="1"/>
</dbReference>
<proteinExistence type="predicted"/>
<dbReference type="Proteomes" id="UP000034597">
    <property type="component" value="Unassembled WGS sequence"/>
</dbReference>
<evidence type="ECO:0000313" key="7">
    <source>
        <dbReference type="Proteomes" id="UP000034672"/>
    </source>
</evidence>
<dbReference type="SUPFAM" id="SSF159941">
    <property type="entry name" value="MM3350-like"/>
    <property type="match status" value="1"/>
</dbReference>
<evidence type="ECO:0000313" key="2">
    <source>
        <dbReference type="EMBL" id="KKF98969.1"/>
    </source>
</evidence>
<evidence type="ECO:0000313" key="3">
    <source>
        <dbReference type="EMBL" id="KKH41571.1"/>
    </source>
</evidence>
<protein>
    <recommendedName>
        <fullName evidence="1">Plasmid pRiA4b Orf3-like domain-containing protein</fullName>
    </recommendedName>
</protein>
<feature type="domain" description="Plasmid pRiA4b Orf3-like" evidence="1">
    <location>
        <begin position="45"/>
        <end position="167"/>
    </location>
</feature>
<gene>
    <name evidence="2" type="ORF">DU40_11680</name>
    <name evidence="3" type="ORF">DU71_04095</name>
    <name evidence="4" type="ORF">DU72_05835</name>
</gene>
<dbReference type="PATRIC" id="fig|2209.52.peg.926"/>
<name>A0A0F8RH33_METMZ</name>
<sequence length="175" mass="19847">MNMPPGKKNNKVSEEDARGKTPSKLYTMVVYLMGGPMCAEFEGTIISRTVQIRGEQTLENLHEAIFKAFDRFDEHLYEFLFGVGPDDRSAVYSLPAEVEFRGQDEEMAGDVRTTTIDSLGLEAGRAFGYRFDFGDDWLHQIDVTAIEDYSGKGKYPKITKKVRKSPPQYPDEDDE</sequence>
<dbReference type="EMBL" id="JJOT01000114">
    <property type="protein sequence ID" value="KKF98969.1"/>
    <property type="molecule type" value="Genomic_DNA"/>
</dbReference>
<reference evidence="5 6" key="1">
    <citation type="journal article" date="2015" name="ISME J.">
        <title>Genomic and phenotypic differentiation among Methanosarcina mazei populations from Columbia River sediment.</title>
        <authorList>
            <person name="Youngblut N.D."/>
            <person name="Wirth J.S."/>
            <person name="Henriksen J.R."/>
            <person name="Smith M."/>
            <person name="Simon H."/>
            <person name="Metcalf W.W."/>
            <person name="Whitaker R.J."/>
        </authorList>
    </citation>
    <scope>NUCLEOTIDE SEQUENCE [LARGE SCALE GENOMIC DNA]</scope>
    <source>
        <strain evidence="3 7">1.H.A.1A.4</strain>
        <strain evidence="4 5">1.H.A.2.1</strain>
        <strain evidence="2 6">2.F.T.0.2</strain>
    </source>
</reference>
<dbReference type="Proteomes" id="UP000034672">
    <property type="component" value="Unassembled WGS sequence"/>
</dbReference>
<evidence type="ECO:0000313" key="4">
    <source>
        <dbReference type="EMBL" id="KKH54106.1"/>
    </source>
</evidence>
<comment type="caution">
    <text evidence="4">The sequence shown here is derived from an EMBL/GenBank/DDBJ whole genome shotgun (WGS) entry which is preliminary data.</text>
</comment>
<organism evidence="4 5">
    <name type="scientific">Methanosarcina mazei</name>
    <name type="common">Methanosarcina frisia</name>
    <dbReference type="NCBI Taxonomy" id="2209"/>
    <lineage>
        <taxon>Archaea</taxon>
        <taxon>Methanobacteriati</taxon>
        <taxon>Methanobacteriota</taxon>
        <taxon>Stenosarchaea group</taxon>
        <taxon>Methanomicrobia</taxon>
        <taxon>Methanosarcinales</taxon>
        <taxon>Methanosarcinaceae</taxon>
        <taxon>Methanosarcina</taxon>
    </lineage>
</organism>
<dbReference type="AlphaFoldDB" id="A0A0F8RH33"/>
<dbReference type="EMBL" id="JJQK01000059">
    <property type="protein sequence ID" value="KKH54106.1"/>
    <property type="molecule type" value="Genomic_DNA"/>
</dbReference>
<evidence type="ECO:0000313" key="5">
    <source>
        <dbReference type="Proteomes" id="UP000034259"/>
    </source>
</evidence>
<evidence type="ECO:0000313" key="6">
    <source>
        <dbReference type="Proteomes" id="UP000034597"/>
    </source>
</evidence>
<dbReference type="InterPro" id="IPR024047">
    <property type="entry name" value="MM3350-like_sf"/>
</dbReference>
<evidence type="ECO:0000259" key="1">
    <source>
        <dbReference type="Pfam" id="PF07929"/>
    </source>
</evidence>
<dbReference type="InterPro" id="IPR012912">
    <property type="entry name" value="Plasmid_pRiA4b_Orf3-like"/>
</dbReference>